<comment type="caution">
    <text evidence="2">The sequence shown here is derived from an EMBL/GenBank/DDBJ whole genome shotgun (WGS) entry which is preliminary data.</text>
</comment>
<organism evidence="2 3">
    <name type="scientific">Halocatena marina</name>
    <dbReference type="NCBI Taxonomy" id="2934937"/>
    <lineage>
        <taxon>Archaea</taxon>
        <taxon>Methanobacteriati</taxon>
        <taxon>Methanobacteriota</taxon>
        <taxon>Stenosarchaea group</taxon>
        <taxon>Halobacteria</taxon>
        <taxon>Halobacteriales</taxon>
        <taxon>Natronomonadaceae</taxon>
        <taxon>Halocatena</taxon>
    </lineage>
</organism>
<dbReference type="NCBIfam" id="TIGR02537">
    <property type="entry name" value="arch_flag_Nterm"/>
    <property type="match status" value="1"/>
</dbReference>
<dbReference type="RefSeq" id="WP_248908668.1">
    <property type="nucleotide sequence ID" value="NZ_CP109979.1"/>
</dbReference>
<protein>
    <submittedName>
        <fullName evidence="2">Type IV pilin</fullName>
    </submittedName>
</protein>
<proteinExistence type="predicted"/>
<dbReference type="AlphaFoldDB" id="A0ABD5YPJ3"/>
<accession>A0ABD5YPJ3</accession>
<evidence type="ECO:0000313" key="3">
    <source>
        <dbReference type="Proteomes" id="UP001596417"/>
    </source>
</evidence>
<sequence length="152" mass="15754">MSDRAVSPVVATVLLIVITLVAAGTVGLTVFDVSLDEPTRATFTANADSTTQTITLTHRGGAALDPSSLRLRIAVDGEPIAHQPPVPFFAAKGFMSGPTGPFNSAYTGQWVGGQSASVRLASTNTQFQAGAVLSIQLYTGDQALATLEIRAH</sequence>
<reference evidence="2 3" key="1">
    <citation type="journal article" date="2019" name="Int. J. Syst. Evol. Microbiol.">
        <title>The Global Catalogue of Microorganisms (GCM) 10K type strain sequencing project: providing services to taxonomists for standard genome sequencing and annotation.</title>
        <authorList>
            <consortium name="The Broad Institute Genomics Platform"/>
            <consortium name="The Broad Institute Genome Sequencing Center for Infectious Disease"/>
            <person name="Wu L."/>
            <person name="Ma J."/>
        </authorList>
    </citation>
    <scope>NUCLEOTIDE SEQUENCE [LARGE SCALE GENOMIC DNA]</scope>
    <source>
        <strain evidence="2 3">RDMS1</strain>
    </source>
</reference>
<dbReference type="GeneID" id="76200809"/>
<dbReference type="Pfam" id="PF07790">
    <property type="entry name" value="Pilin_N"/>
    <property type="match status" value="1"/>
</dbReference>
<feature type="domain" description="Archaeal Type IV pilin N-terminal" evidence="1">
    <location>
        <begin position="4"/>
        <end position="76"/>
    </location>
</feature>
<dbReference type="InterPro" id="IPR013373">
    <property type="entry name" value="Flagellin/pilin_N_arc"/>
</dbReference>
<dbReference type="PANTHER" id="PTHR38138">
    <property type="entry name" value="VNG6441H"/>
    <property type="match status" value="1"/>
</dbReference>
<gene>
    <name evidence="2" type="ORF">ACFQL7_15680</name>
</gene>
<keyword evidence="3" id="KW-1185">Reference proteome</keyword>
<dbReference type="Proteomes" id="UP001596417">
    <property type="component" value="Unassembled WGS sequence"/>
</dbReference>
<dbReference type="InterPro" id="IPR012859">
    <property type="entry name" value="Pilin_N_archaeal"/>
</dbReference>
<evidence type="ECO:0000259" key="1">
    <source>
        <dbReference type="Pfam" id="PF07790"/>
    </source>
</evidence>
<name>A0ABD5YPJ3_9EURY</name>
<dbReference type="EMBL" id="JBHTAX010000001">
    <property type="protein sequence ID" value="MFC7191113.1"/>
    <property type="molecule type" value="Genomic_DNA"/>
</dbReference>
<dbReference type="PANTHER" id="PTHR38138:SF1">
    <property type="entry name" value="ARCHAEAL TYPE IV PILIN N-TERMINAL DOMAIN-CONTAINING PROTEIN"/>
    <property type="match status" value="1"/>
</dbReference>
<evidence type="ECO:0000313" key="2">
    <source>
        <dbReference type="EMBL" id="MFC7191113.1"/>
    </source>
</evidence>